<evidence type="ECO:0000313" key="2">
    <source>
        <dbReference type="Proteomes" id="UP000324800"/>
    </source>
</evidence>
<proteinExistence type="predicted"/>
<organism evidence="1 2">
    <name type="scientific">Streblomastix strix</name>
    <dbReference type="NCBI Taxonomy" id="222440"/>
    <lineage>
        <taxon>Eukaryota</taxon>
        <taxon>Metamonada</taxon>
        <taxon>Preaxostyla</taxon>
        <taxon>Oxymonadida</taxon>
        <taxon>Streblomastigidae</taxon>
        <taxon>Streblomastix</taxon>
    </lineage>
</organism>
<dbReference type="PANTHER" id="PTHR45786:SF74">
    <property type="entry name" value="ATP-DEPENDENT DNA HELICASE"/>
    <property type="match status" value="1"/>
</dbReference>
<reference evidence="1 2" key="1">
    <citation type="submission" date="2019-03" db="EMBL/GenBank/DDBJ databases">
        <title>Single cell metagenomics reveals metabolic interactions within the superorganism composed of flagellate Streblomastix strix and complex community of Bacteroidetes bacteria on its surface.</title>
        <authorList>
            <person name="Treitli S.C."/>
            <person name="Kolisko M."/>
            <person name="Husnik F."/>
            <person name="Keeling P."/>
            <person name="Hampl V."/>
        </authorList>
    </citation>
    <scope>NUCLEOTIDE SEQUENCE [LARGE SCALE GENOMIC DNA]</scope>
    <source>
        <strain evidence="1">ST1C</strain>
    </source>
</reference>
<dbReference type="Proteomes" id="UP000324800">
    <property type="component" value="Unassembled WGS sequence"/>
</dbReference>
<dbReference type="PANTHER" id="PTHR45786">
    <property type="entry name" value="DNA BINDING PROTEIN-LIKE"/>
    <property type="match status" value="1"/>
</dbReference>
<gene>
    <name evidence="1" type="ORF">EZS28_045090</name>
</gene>
<evidence type="ECO:0000313" key="1">
    <source>
        <dbReference type="EMBL" id="KAA6359383.1"/>
    </source>
</evidence>
<name>A0A5J4TNJ2_9EUKA</name>
<dbReference type="EMBL" id="SNRW01028468">
    <property type="protein sequence ID" value="KAA6359383.1"/>
    <property type="molecule type" value="Genomic_DNA"/>
</dbReference>
<dbReference type="OrthoDB" id="2272314at2759"/>
<dbReference type="AlphaFoldDB" id="A0A5J4TNJ2"/>
<accession>A0A5J4TNJ2</accession>
<sequence>MEDVFHGGGTPNFQILGQAYHKIGQVNAKEGQQPQFAQLWILDTDEATGKRLENKYLEENDREILKQLTEMIEMYHPAVKEVRQIGKNDIDQNEINLVPIVRPQDDYRTHNLPRVNEIAAVYEQNDDGLPNSRKFSIFQKEGDIEFIKDDDS</sequence>
<comment type="caution">
    <text evidence="1">The sequence shown here is derived from an EMBL/GenBank/DDBJ whole genome shotgun (WGS) entry which is preliminary data.</text>
</comment>
<protein>
    <submittedName>
        <fullName evidence="1">Uncharacterized protein</fullName>
    </submittedName>
</protein>